<keyword evidence="5" id="KW-0805">Transcription regulation</keyword>
<dbReference type="PROSITE" id="PS51005">
    <property type="entry name" value="NAC"/>
    <property type="match status" value="1"/>
</dbReference>
<dbReference type="Pfam" id="PF02365">
    <property type="entry name" value="NAM"/>
    <property type="match status" value="1"/>
</dbReference>
<evidence type="ECO:0000256" key="11">
    <source>
        <dbReference type="SAM" id="MobiDB-lite"/>
    </source>
</evidence>
<reference evidence="14 15" key="1">
    <citation type="submission" date="2023-03" db="EMBL/GenBank/DDBJ databases">
        <title>WGS of Gossypium arboreum.</title>
        <authorList>
            <person name="Yu D."/>
        </authorList>
    </citation>
    <scope>NUCLEOTIDE SEQUENCE [LARGE SCALE GENOMIC DNA]</scope>
    <source>
        <tissue evidence="14">Leaf</tissue>
    </source>
</reference>
<feature type="compositionally biased region" description="Gly residues" evidence="11">
    <location>
        <begin position="193"/>
        <end position="206"/>
    </location>
</feature>
<dbReference type="PANTHER" id="PTHR31744:SF216">
    <property type="entry name" value="NAC TRANSCRIPTION FACTOR"/>
    <property type="match status" value="1"/>
</dbReference>
<feature type="transmembrane region" description="Helical" evidence="12">
    <location>
        <begin position="508"/>
        <end position="531"/>
    </location>
</feature>
<dbReference type="InterPro" id="IPR036093">
    <property type="entry name" value="NAC_dom_sf"/>
</dbReference>
<dbReference type="InterPro" id="IPR003441">
    <property type="entry name" value="NAC-dom"/>
</dbReference>
<keyword evidence="8" id="KW-0010">Activator</keyword>
<dbReference type="SUPFAM" id="SSF101941">
    <property type="entry name" value="NAC domain"/>
    <property type="match status" value="1"/>
</dbReference>
<protein>
    <recommendedName>
        <fullName evidence="13">NAC domain-containing protein</fullName>
    </recommendedName>
</protein>
<accession>A0ABR0MWL3</accession>
<comment type="subcellular location">
    <subcellularLocation>
        <location evidence="2">Membrane</location>
        <topology evidence="2">Single-pass membrane protein</topology>
    </subcellularLocation>
    <subcellularLocation>
        <location evidence="1">Nucleus</location>
    </subcellularLocation>
</comment>
<evidence type="ECO:0000256" key="2">
    <source>
        <dbReference type="ARBA" id="ARBA00004167"/>
    </source>
</evidence>
<feature type="compositionally biased region" description="Basic and acidic residues" evidence="11">
    <location>
        <begin position="1098"/>
        <end position="1107"/>
    </location>
</feature>
<sequence>MAVISLNSLPIGIRFRPTDEELIDFYLRAKVNGKRKDEIGVIREVDVCKCEPWDLPHLSAVKARDPEWFFFCPLDRKYPNGNRLNRATEAGYWKATGKDRKIKSGSCLIGMKKTLVFYTGRAPKGKRTNWVMHEYRTTLDELDGTKPGQNPFVICRLFKKQDETIEDINGDDVDPGASSHTEEVQSEFDGPSVEGGAGKVPDGGAGKVPDETRPVGLCNEAVAPIFDCNNDGFNACELEETAPAQVDLLGEALFQICDPMMEPLDWKLFSPLHSQIEAEGAPWMFDHVGNSFGGVKFEHGTNENDAEFMNSILNNSDDYYSDDSSSRRNSVIETETPKSMAFGTNGGLYCKPDAEPARVLPGTGTANGGAFYNVLNSNGEPSNHVNTACNVDTAPTIRIRSRAHRIQPDTENFDTQGIASRRCKLVVHSPRFEEKEHDSKPILTKGVKAMEEYISVGNDAARRTMDEPQIFETSKRDVLRSKSKIPVSEAVSYRCLKRFSARRQHKPFSVIMFRVVAVMLILFVALILLHFQIGKMKFDPYGVNNYEIGSSSSSNLPPLSFTVNNRQSIPFIDLNQSMNWRRIDDAYQPFEFTPMDFHSISTPFRIFQPKTHRYPSYGLPTRTSLDHIPLWDCGGGDRGPHSLESDFLLPRNYNTNQVPFSNPYENPLSWHGITPSDPIPSIKTSPGIAFRPPPPSPVDAFSSANDTLSFKNLNNGINGIDKNSTGKPSVAEKLSKPPNMFSKGESTSYDESPFRTSKPVFVQDAKKHEILDRDRGRAHNYLPMKFSDVVKLPPRKPSGSIRMSVENGKVKDGSTSPSKFNLFPTLPTRKRSNLRKMDLNKDYSLFSQSLDEFDKETSLQQGFAEGKFEAGVADFYTKTNCDSTKHSNFLSKRSFSSYGDSILLERMLVLSDMLLSWCSDHTYELEEKDQKSLEKIINNLHTCMSKSIRQEPSLFSGLSEAGVADFHTKANHIRSDFNPLKENEHKSFEEIINNLHTCISKNIVRDSALVSELSDSIPSQKREEKGNHSVSIDSDLKLKIDKTAENIKKILMEDYNVKEEKDPQVRFYKTLWLEAEAALCSVNCMTRFINTKTEIEKSKLDDEKGSSDEDETSSFELNENDESSKTIEPLATACDDEVDKSFKLESGLTQLVSGFASDSSFKLNEKDKLSCDDEVDNSTETACDTDDEVSQHQDFNFGHAGEQSEVGDFNVQYGCTVRPGSSSGIGDQPTTNWYDDSSTDWEHVSNEEDLFSF</sequence>
<dbReference type="EMBL" id="JARKNE010000011">
    <property type="protein sequence ID" value="KAK5782689.1"/>
    <property type="molecule type" value="Genomic_DNA"/>
</dbReference>
<evidence type="ECO:0000256" key="7">
    <source>
        <dbReference type="ARBA" id="ARBA00023136"/>
    </source>
</evidence>
<keyword evidence="10" id="KW-0539">Nucleus</keyword>
<feature type="region of interest" description="Disordered" evidence="11">
    <location>
        <begin position="793"/>
        <end position="821"/>
    </location>
</feature>
<evidence type="ECO:0000313" key="14">
    <source>
        <dbReference type="EMBL" id="KAK5782689.1"/>
    </source>
</evidence>
<feature type="domain" description="NAC" evidence="13">
    <location>
        <begin position="9"/>
        <end position="160"/>
    </location>
</feature>
<proteinExistence type="predicted"/>
<feature type="compositionally biased region" description="Polar residues" evidence="11">
    <location>
        <begin position="1219"/>
        <end position="1236"/>
    </location>
</feature>
<keyword evidence="6" id="KW-0238">DNA-binding</keyword>
<evidence type="ECO:0000256" key="12">
    <source>
        <dbReference type="SAM" id="Phobius"/>
    </source>
</evidence>
<evidence type="ECO:0000256" key="6">
    <source>
        <dbReference type="ARBA" id="ARBA00023125"/>
    </source>
</evidence>
<keyword evidence="15" id="KW-1185">Reference proteome</keyword>
<keyword evidence="7 12" id="KW-0472">Membrane</keyword>
<gene>
    <name evidence="14" type="ORF">PVK06_037194</name>
</gene>
<keyword evidence="3 12" id="KW-0812">Transmembrane</keyword>
<feature type="compositionally biased region" description="Polar residues" evidence="11">
    <location>
        <begin position="717"/>
        <end position="727"/>
    </location>
</feature>
<keyword evidence="9" id="KW-0804">Transcription</keyword>
<evidence type="ECO:0000256" key="8">
    <source>
        <dbReference type="ARBA" id="ARBA00023159"/>
    </source>
</evidence>
<name>A0ABR0MWL3_GOSAR</name>
<dbReference type="PANTHER" id="PTHR31744">
    <property type="entry name" value="PROTEIN CUP-SHAPED COTYLEDON 2-RELATED"/>
    <property type="match status" value="1"/>
</dbReference>
<feature type="region of interest" description="Disordered" evidence="11">
    <location>
        <begin position="717"/>
        <end position="754"/>
    </location>
</feature>
<evidence type="ECO:0000313" key="15">
    <source>
        <dbReference type="Proteomes" id="UP001358586"/>
    </source>
</evidence>
<evidence type="ECO:0000256" key="4">
    <source>
        <dbReference type="ARBA" id="ARBA00022989"/>
    </source>
</evidence>
<evidence type="ECO:0000256" key="1">
    <source>
        <dbReference type="ARBA" id="ARBA00004123"/>
    </source>
</evidence>
<comment type="caution">
    <text evidence="14">The sequence shown here is derived from an EMBL/GenBank/DDBJ whole genome shotgun (WGS) entry which is preliminary data.</text>
</comment>
<evidence type="ECO:0000256" key="10">
    <source>
        <dbReference type="ARBA" id="ARBA00023242"/>
    </source>
</evidence>
<evidence type="ECO:0000256" key="9">
    <source>
        <dbReference type="ARBA" id="ARBA00023163"/>
    </source>
</evidence>
<evidence type="ECO:0000259" key="13">
    <source>
        <dbReference type="PROSITE" id="PS51005"/>
    </source>
</evidence>
<feature type="region of interest" description="Disordered" evidence="11">
    <location>
        <begin position="1098"/>
        <end position="1126"/>
    </location>
</feature>
<dbReference type="Proteomes" id="UP001358586">
    <property type="component" value="Chromosome 11"/>
</dbReference>
<keyword evidence="4 12" id="KW-1133">Transmembrane helix</keyword>
<evidence type="ECO:0000256" key="3">
    <source>
        <dbReference type="ARBA" id="ARBA00022692"/>
    </source>
</evidence>
<dbReference type="Gene3D" id="2.170.150.80">
    <property type="entry name" value="NAC domain"/>
    <property type="match status" value="1"/>
</dbReference>
<feature type="region of interest" description="Disordered" evidence="11">
    <location>
        <begin position="170"/>
        <end position="206"/>
    </location>
</feature>
<organism evidence="14 15">
    <name type="scientific">Gossypium arboreum</name>
    <name type="common">Tree cotton</name>
    <name type="synonym">Gossypium nanking</name>
    <dbReference type="NCBI Taxonomy" id="29729"/>
    <lineage>
        <taxon>Eukaryota</taxon>
        <taxon>Viridiplantae</taxon>
        <taxon>Streptophyta</taxon>
        <taxon>Embryophyta</taxon>
        <taxon>Tracheophyta</taxon>
        <taxon>Spermatophyta</taxon>
        <taxon>Magnoliopsida</taxon>
        <taxon>eudicotyledons</taxon>
        <taxon>Gunneridae</taxon>
        <taxon>Pentapetalae</taxon>
        <taxon>rosids</taxon>
        <taxon>malvids</taxon>
        <taxon>Malvales</taxon>
        <taxon>Malvaceae</taxon>
        <taxon>Malvoideae</taxon>
        <taxon>Gossypium</taxon>
    </lineage>
</organism>
<feature type="compositionally biased region" description="Acidic residues" evidence="11">
    <location>
        <begin position="1108"/>
        <end position="1121"/>
    </location>
</feature>
<feature type="region of interest" description="Disordered" evidence="11">
    <location>
        <begin position="1219"/>
        <end position="1239"/>
    </location>
</feature>
<evidence type="ECO:0000256" key="5">
    <source>
        <dbReference type="ARBA" id="ARBA00023015"/>
    </source>
</evidence>